<accession>A0ABR2NDV4</accession>
<protein>
    <recommendedName>
        <fullName evidence="1">Nucleotide-diphospho-sugar transferase domain-containing protein</fullName>
    </recommendedName>
</protein>
<dbReference type="InterPro" id="IPR005069">
    <property type="entry name" value="Nucl-diP-sugar_transferase"/>
</dbReference>
<comment type="caution">
    <text evidence="2">The sequence shown here is derived from an EMBL/GenBank/DDBJ whole genome shotgun (WGS) entry which is preliminary data.</text>
</comment>
<dbReference type="EMBL" id="JBBPBN010000171">
    <property type="protein sequence ID" value="KAK8974344.1"/>
    <property type="molecule type" value="Genomic_DNA"/>
</dbReference>
<feature type="domain" description="Nucleotide-diphospho-sugar transferase" evidence="1">
    <location>
        <begin position="64"/>
        <end position="205"/>
    </location>
</feature>
<gene>
    <name evidence="2" type="ORF">V6N11_034706</name>
</gene>
<name>A0ABR2NDV4_9ROSI</name>
<dbReference type="Proteomes" id="UP001396334">
    <property type="component" value="Unassembled WGS sequence"/>
</dbReference>
<evidence type="ECO:0000313" key="2">
    <source>
        <dbReference type="EMBL" id="KAK8974344.1"/>
    </source>
</evidence>
<evidence type="ECO:0000259" key="1">
    <source>
        <dbReference type="Pfam" id="PF03407"/>
    </source>
</evidence>
<keyword evidence="3" id="KW-1185">Reference proteome</keyword>
<proteinExistence type="predicted"/>
<reference evidence="2 3" key="1">
    <citation type="journal article" date="2024" name="G3 (Bethesda)">
        <title>Genome assembly of Hibiscus sabdariffa L. provides insights into metabolisms of medicinal natural products.</title>
        <authorList>
            <person name="Kim T."/>
        </authorList>
    </citation>
    <scope>NUCLEOTIDE SEQUENCE [LARGE SCALE GENOMIC DNA]</scope>
    <source>
        <strain evidence="2">TK-2024</strain>
        <tissue evidence="2">Old leaves</tissue>
    </source>
</reference>
<dbReference type="InterPro" id="IPR044821">
    <property type="entry name" value="At1g28695/At4g15970-like"/>
</dbReference>
<dbReference type="PANTHER" id="PTHR46038">
    <property type="entry name" value="EXPRESSED PROTEIN-RELATED"/>
    <property type="match status" value="1"/>
</dbReference>
<evidence type="ECO:0000313" key="3">
    <source>
        <dbReference type="Proteomes" id="UP001396334"/>
    </source>
</evidence>
<sequence length="234" mass="27214">MLVLVFLAVQSVKSKDELELALTEASMPNKTLIIAVINKAYVESVNEDGTMLDLLARRRYQDTARPSVSCCQDFIEMMWRRTQFLLDVLQRGYNFIFTDIDIIWLNNPFTWLSPLESEDLEISVDPRPEHNCINTGFYYIRSNNKTISMFKTWYSKKDNSTGMEEQAVLQELIRCGLLQQLDLKVRFLDTRDLSTALRDWKQFKAAIAQHPELGAKIAEDFKWSAHTDCLNSWQ</sequence>
<organism evidence="2 3">
    <name type="scientific">Hibiscus sabdariffa</name>
    <name type="common">roselle</name>
    <dbReference type="NCBI Taxonomy" id="183260"/>
    <lineage>
        <taxon>Eukaryota</taxon>
        <taxon>Viridiplantae</taxon>
        <taxon>Streptophyta</taxon>
        <taxon>Embryophyta</taxon>
        <taxon>Tracheophyta</taxon>
        <taxon>Spermatophyta</taxon>
        <taxon>Magnoliopsida</taxon>
        <taxon>eudicotyledons</taxon>
        <taxon>Gunneridae</taxon>
        <taxon>Pentapetalae</taxon>
        <taxon>rosids</taxon>
        <taxon>malvids</taxon>
        <taxon>Malvales</taxon>
        <taxon>Malvaceae</taxon>
        <taxon>Malvoideae</taxon>
        <taxon>Hibiscus</taxon>
    </lineage>
</organism>
<dbReference type="Pfam" id="PF03407">
    <property type="entry name" value="Nucleotid_trans"/>
    <property type="match status" value="1"/>
</dbReference>
<dbReference type="PANTHER" id="PTHR46038:SF12">
    <property type="entry name" value="OS03G0731800 PROTEIN"/>
    <property type="match status" value="1"/>
</dbReference>